<feature type="transmembrane region" description="Helical" evidence="5">
    <location>
        <begin position="95"/>
        <end position="114"/>
    </location>
</feature>
<evidence type="ECO:0000313" key="7">
    <source>
        <dbReference type="Proteomes" id="UP000268469"/>
    </source>
</evidence>
<dbReference type="Pfam" id="PF04191">
    <property type="entry name" value="PEMT"/>
    <property type="match status" value="1"/>
</dbReference>
<comment type="caution">
    <text evidence="6">The sequence shown here is derived from an EMBL/GenBank/DDBJ whole genome shotgun (WGS) entry which is preliminary data.</text>
</comment>
<name>A0A660SEY9_UNCW3</name>
<feature type="transmembrane region" description="Helical" evidence="5">
    <location>
        <begin position="30"/>
        <end position="49"/>
    </location>
</feature>
<keyword evidence="3 5" id="KW-1133">Transmembrane helix</keyword>
<keyword evidence="4 5" id="KW-0472">Membrane</keyword>
<dbReference type="GO" id="GO:0012505">
    <property type="term" value="C:endomembrane system"/>
    <property type="evidence" value="ECO:0007669"/>
    <property type="project" value="UniProtKB-SubCell"/>
</dbReference>
<evidence type="ECO:0000256" key="2">
    <source>
        <dbReference type="ARBA" id="ARBA00022692"/>
    </source>
</evidence>
<dbReference type="Gene3D" id="1.20.120.1630">
    <property type="match status" value="1"/>
</dbReference>
<dbReference type="EMBL" id="QNBE01000089">
    <property type="protein sequence ID" value="RKX69365.1"/>
    <property type="molecule type" value="Genomic_DNA"/>
</dbReference>
<feature type="transmembrane region" description="Helical" evidence="5">
    <location>
        <begin position="61"/>
        <end position="83"/>
    </location>
</feature>
<dbReference type="InterPro" id="IPR007318">
    <property type="entry name" value="Phopholipid_MeTrfase"/>
</dbReference>
<keyword evidence="2 5" id="KW-0812">Transmembrane</keyword>
<accession>A0A660SEY9</accession>
<dbReference type="AlphaFoldDB" id="A0A660SEY9"/>
<feature type="transmembrane region" description="Helical" evidence="5">
    <location>
        <begin position="5"/>
        <end position="24"/>
    </location>
</feature>
<proteinExistence type="predicted"/>
<protein>
    <recommendedName>
        <fullName evidence="8">Isoprenylcysteine carboxylmethyltransferase family protein</fullName>
    </recommendedName>
</protein>
<feature type="transmembrane region" description="Helical" evidence="5">
    <location>
        <begin position="138"/>
        <end position="171"/>
    </location>
</feature>
<sequence length="201" mass="23741">MRLRIIWLCIVVPYFTIFFMNRFASVPNHTYPLIFSYGLVGWLAFEFYIKNSFFQSGRIPHYAYPTWLRLLIAIYFYGSFIWANFLVEERGGDNLFGLIGIAVLLSGISLRIKADWDFSCFPKRYIHRGIYRRIRHPCYLGLMLIALAMGLCFNSLTIFVISVAVGLPLLYLESRYDEAYLSKREPEYHSYQKRVRYFGIL</sequence>
<dbReference type="Proteomes" id="UP000268469">
    <property type="component" value="Unassembled WGS sequence"/>
</dbReference>
<organism evidence="6 7">
    <name type="scientific">candidate division WOR-3 bacterium</name>
    <dbReference type="NCBI Taxonomy" id="2052148"/>
    <lineage>
        <taxon>Bacteria</taxon>
        <taxon>Bacteria division WOR-3</taxon>
    </lineage>
</organism>
<evidence type="ECO:0000256" key="3">
    <source>
        <dbReference type="ARBA" id="ARBA00022989"/>
    </source>
</evidence>
<gene>
    <name evidence="6" type="ORF">DRP53_08380</name>
</gene>
<evidence type="ECO:0000256" key="1">
    <source>
        <dbReference type="ARBA" id="ARBA00004127"/>
    </source>
</evidence>
<evidence type="ECO:0000313" key="6">
    <source>
        <dbReference type="EMBL" id="RKX69365.1"/>
    </source>
</evidence>
<evidence type="ECO:0000256" key="4">
    <source>
        <dbReference type="ARBA" id="ARBA00023136"/>
    </source>
</evidence>
<reference evidence="6 7" key="1">
    <citation type="submission" date="2018-06" db="EMBL/GenBank/DDBJ databases">
        <title>Extensive metabolic versatility and redundancy in microbially diverse, dynamic hydrothermal sediments.</title>
        <authorList>
            <person name="Dombrowski N."/>
            <person name="Teske A."/>
            <person name="Baker B.J."/>
        </authorList>
    </citation>
    <scope>NUCLEOTIDE SEQUENCE [LARGE SCALE GENOMIC DNA]</scope>
    <source>
        <strain evidence="6">B36_G15</strain>
    </source>
</reference>
<evidence type="ECO:0008006" key="8">
    <source>
        <dbReference type="Google" id="ProtNLM"/>
    </source>
</evidence>
<comment type="subcellular location">
    <subcellularLocation>
        <location evidence="1">Endomembrane system</location>
        <topology evidence="1">Multi-pass membrane protein</topology>
    </subcellularLocation>
</comment>
<evidence type="ECO:0000256" key="5">
    <source>
        <dbReference type="SAM" id="Phobius"/>
    </source>
</evidence>